<accession>A0A1G2T1J3</accession>
<evidence type="ECO:0000256" key="4">
    <source>
        <dbReference type="PIRSR" id="PIRSR000390-2"/>
    </source>
</evidence>
<gene>
    <name evidence="6" type="ORF">A2665_02750</name>
</gene>
<dbReference type="PIRSF" id="PIRSF000390">
    <property type="entry name" value="PLP_StrS"/>
    <property type="match status" value="1"/>
</dbReference>
<reference evidence="6 7" key="1">
    <citation type="journal article" date="2016" name="Nat. Commun.">
        <title>Thousands of microbial genomes shed light on interconnected biogeochemical processes in an aquifer system.</title>
        <authorList>
            <person name="Anantharaman K."/>
            <person name="Brown C.T."/>
            <person name="Hug L.A."/>
            <person name="Sharon I."/>
            <person name="Castelle C.J."/>
            <person name="Probst A.J."/>
            <person name="Thomas B.C."/>
            <person name="Singh A."/>
            <person name="Wilkins M.J."/>
            <person name="Karaoz U."/>
            <person name="Brodie E.L."/>
            <person name="Williams K.H."/>
            <person name="Hubbard S.S."/>
            <person name="Banfield J.F."/>
        </authorList>
    </citation>
    <scope>NUCLEOTIDE SEQUENCE [LARGE SCALE GENOMIC DNA]</scope>
</reference>
<feature type="active site" description="Proton acceptor" evidence="3">
    <location>
        <position position="201"/>
    </location>
</feature>
<dbReference type="InterPro" id="IPR015424">
    <property type="entry name" value="PyrdxlP-dep_Trfase"/>
</dbReference>
<organism evidence="6 7">
    <name type="scientific">Candidatus Zambryskibacteria bacterium RIFCSPHIGHO2_01_FULL_46_30</name>
    <dbReference type="NCBI Taxonomy" id="1802739"/>
    <lineage>
        <taxon>Bacteria</taxon>
        <taxon>Candidatus Zambryskiibacteriota</taxon>
    </lineage>
</organism>
<dbReference type="Proteomes" id="UP000177746">
    <property type="component" value="Unassembled WGS sequence"/>
</dbReference>
<dbReference type="CDD" id="cd00616">
    <property type="entry name" value="AHBA_syn"/>
    <property type="match status" value="1"/>
</dbReference>
<dbReference type="GO" id="GO:0008483">
    <property type="term" value="F:transaminase activity"/>
    <property type="evidence" value="ECO:0007669"/>
    <property type="project" value="TreeGrafter"/>
</dbReference>
<dbReference type="Gene3D" id="3.40.640.10">
    <property type="entry name" value="Type I PLP-dependent aspartate aminotransferase-like (Major domain)"/>
    <property type="match status" value="1"/>
</dbReference>
<feature type="modified residue" description="N6-(pyridoxal phosphate)lysine" evidence="4">
    <location>
        <position position="201"/>
    </location>
</feature>
<dbReference type="Gene3D" id="3.90.1150.10">
    <property type="entry name" value="Aspartate Aminotransferase, domain 1"/>
    <property type="match status" value="1"/>
</dbReference>
<name>A0A1G2T1J3_9BACT</name>
<evidence type="ECO:0000256" key="3">
    <source>
        <dbReference type="PIRSR" id="PIRSR000390-1"/>
    </source>
</evidence>
<evidence type="ECO:0000313" key="6">
    <source>
        <dbReference type="EMBL" id="OHA90501.1"/>
    </source>
</evidence>
<dbReference type="SUPFAM" id="SSF53383">
    <property type="entry name" value="PLP-dependent transferases"/>
    <property type="match status" value="1"/>
</dbReference>
<evidence type="ECO:0000256" key="2">
    <source>
        <dbReference type="ARBA" id="ARBA00037999"/>
    </source>
</evidence>
<evidence type="ECO:0000256" key="5">
    <source>
        <dbReference type="RuleBase" id="RU004508"/>
    </source>
</evidence>
<dbReference type="GO" id="GO:0030170">
    <property type="term" value="F:pyridoxal phosphate binding"/>
    <property type="evidence" value="ECO:0007669"/>
    <property type="project" value="TreeGrafter"/>
</dbReference>
<evidence type="ECO:0000256" key="1">
    <source>
        <dbReference type="ARBA" id="ARBA00022898"/>
    </source>
</evidence>
<evidence type="ECO:0000313" key="7">
    <source>
        <dbReference type="Proteomes" id="UP000177746"/>
    </source>
</evidence>
<protein>
    <recommendedName>
        <fullName evidence="8">Cell wall biogenesis protein</fullName>
    </recommendedName>
</protein>
<evidence type="ECO:0008006" key="8">
    <source>
        <dbReference type="Google" id="ProtNLM"/>
    </source>
</evidence>
<dbReference type="GO" id="GO:0000271">
    <property type="term" value="P:polysaccharide biosynthetic process"/>
    <property type="evidence" value="ECO:0007669"/>
    <property type="project" value="TreeGrafter"/>
</dbReference>
<dbReference type="PANTHER" id="PTHR30244">
    <property type="entry name" value="TRANSAMINASE"/>
    <property type="match status" value="1"/>
</dbReference>
<keyword evidence="1 4" id="KW-0663">Pyridoxal phosphate</keyword>
<sequence length="393" mass="43718">MTSPRGRSALWRLLGRRGVLFVQDFSVASAVLRSLVRSTEYGHRGSELSRLENSLSLTLDGIPVVGLDSGSDALVLALKVLGVGVGDEVIVPAFGCAVLASSALWVNAQPVFADVRKDDYGIDPDAVEKKITERTKAIIVAHLFGQPTGGMEKIMQIARRHNLVVIEDAAQAFGAHIHIAGEWRGVGTLGDVGCFSFTFGKPFTGAGKGGALVVKDKRLQERALQIRSYGAKEAYINYPEVGINMKLDDIHASILIAKLPFYTYVQEHQEMLARRYRQNLSTIKEILLPQEGGNSKRIWHRYVVRAKDRDRLLAFLKNSFRSRPRLRAFIPYPVLLPSFLLFGGAHMNEIFSVTEEILKEIISLPLADTLSLVDIDLVCKLITDFYRQNKWEK</sequence>
<dbReference type="AlphaFoldDB" id="A0A1G2T1J3"/>
<dbReference type="PANTHER" id="PTHR30244:SF36">
    <property type="entry name" value="3-OXO-GLUCOSE-6-PHOSPHATE:GLUTAMATE AMINOTRANSFERASE"/>
    <property type="match status" value="1"/>
</dbReference>
<dbReference type="InterPro" id="IPR015422">
    <property type="entry name" value="PyrdxlP-dep_Trfase_small"/>
</dbReference>
<comment type="similarity">
    <text evidence="2 5">Belongs to the DegT/DnrJ/EryC1 family.</text>
</comment>
<proteinExistence type="inferred from homology"/>
<dbReference type="Pfam" id="PF01041">
    <property type="entry name" value="DegT_DnrJ_EryC1"/>
    <property type="match status" value="1"/>
</dbReference>
<dbReference type="InterPro" id="IPR015421">
    <property type="entry name" value="PyrdxlP-dep_Trfase_major"/>
</dbReference>
<comment type="caution">
    <text evidence="6">The sequence shown here is derived from an EMBL/GenBank/DDBJ whole genome shotgun (WGS) entry which is preliminary data.</text>
</comment>
<dbReference type="InterPro" id="IPR000653">
    <property type="entry name" value="DegT/StrS_aminotransferase"/>
</dbReference>
<dbReference type="EMBL" id="MHVI01000032">
    <property type="protein sequence ID" value="OHA90501.1"/>
    <property type="molecule type" value="Genomic_DNA"/>
</dbReference>